<proteinExistence type="predicted"/>
<dbReference type="AlphaFoldDB" id="A0A7Y6UR94"/>
<accession>A0A7Y6UR94</accession>
<gene>
    <name evidence="1" type="ORF">HT585_28450</name>
</gene>
<dbReference type="EMBL" id="JABWDU010000011">
    <property type="protein sequence ID" value="NVD42809.1"/>
    <property type="molecule type" value="Genomic_DNA"/>
</dbReference>
<dbReference type="Proteomes" id="UP000520198">
    <property type="component" value="Unassembled WGS sequence"/>
</dbReference>
<protein>
    <submittedName>
        <fullName evidence="1">Uncharacterized protein</fullName>
    </submittedName>
</protein>
<dbReference type="InterPro" id="IPR006035">
    <property type="entry name" value="Ureohydrolase"/>
</dbReference>
<evidence type="ECO:0000313" key="1">
    <source>
        <dbReference type="EMBL" id="NVD42809.1"/>
    </source>
</evidence>
<organism evidence="1 2">
    <name type="scientific">Ensifer oleiphilus</name>
    <dbReference type="NCBI Taxonomy" id="2742698"/>
    <lineage>
        <taxon>Bacteria</taxon>
        <taxon>Pseudomonadati</taxon>
        <taxon>Pseudomonadota</taxon>
        <taxon>Alphaproteobacteria</taxon>
        <taxon>Hyphomicrobiales</taxon>
        <taxon>Rhizobiaceae</taxon>
        <taxon>Sinorhizobium/Ensifer group</taxon>
        <taxon>Ensifer</taxon>
    </lineage>
</organism>
<dbReference type="Gene3D" id="3.40.800.10">
    <property type="entry name" value="Ureohydrolase domain"/>
    <property type="match status" value="1"/>
</dbReference>
<keyword evidence="2" id="KW-1185">Reference proteome</keyword>
<evidence type="ECO:0000313" key="2">
    <source>
        <dbReference type="Proteomes" id="UP000520198"/>
    </source>
</evidence>
<sequence>MGPKAVRQVERVGPYNRVLKAAPSTVLRVADIGDVPMRSRFDLESCHADIEEFFGSLAASDLVPLAVGR</sequence>
<reference evidence="1 2" key="1">
    <citation type="submission" date="2020-06" db="EMBL/GenBank/DDBJ databases">
        <authorList>
            <person name="Grouzdev D.S."/>
        </authorList>
    </citation>
    <scope>NUCLEOTIDE SEQUENCE [LARGE SCALE GENOMIC DNA]</scope>
    <source>
        <strain evidence="1 2">HO-A22</strain>
    </source>
</reference>
<comment type="caution">
    <text evidence="1">The sequence shown here is derived from an EMBL/GenBank/DDBJ whole genome shotgun (WGS) entry which is preliminary data.</text>
</comment>
<dbReference type="SUPFAM" id="SSF52768">
    <property type="entry name" value="Arginase/deacetylase"/>
    <property type="match status" value="1"/>
</dbReference>
<name>A0A7Y6UR94_9HYPH</name>
<dbReference type="InterPro" id="IPR023696">
    <property type="entry name" value="Ureohydrolase_dom_sf"/>
</dbReference>
<dbReference type="Pfam" id="PF00491">
    <property type="entry name" value="Arginase"/>
    <property type="match status" value="1"/>
</dbReference>